<dbReference type="OrthoDB" id="28823at2157"/>
<proteinExistence type="predicted"/>
<evidence type="ECO:0000313" key="3">
    <source>
        <dbReference type="Proteomes" id="UP000001431"/>
    </source>
</evidence>
<evidence type="ECO:0000256" key="1">
    <source>
        <dbReference type="SAM" id="Coils"/>
    </source>
</evidence>
<reference evidence="2" key="1">
    <citation type="submission" date="2007-02" db="EMBL/GenBank/DDBJ databases">
        <title>Complete sequence of Pyrobaculum calidifontis JCM 11548.</title>
        <authorList>
            <consortium name="US DOE Joint Genome Institute"/>
            <person name="Copeland A."/>
            <person name="Lucas S."/>
            <person name="Lapidus A."/>
            <person name="Barry K."/>
            <person name="Glavina del Rio T."/>
            <person name="Dalin E."/>
            <person name="Tice H."/>
            <person name="Pitluck S."/>
            <person name="Chain P."/>
            <person name="Malfatti S."/>
            <person name="Shin M."/>
            <person name="Vergez L."/>
            <person name="Schmutz J."/>
            <person name="Larimer F."/>
            <person name="Land M."/>
            <person name="Hauser L."/>
            <person name="Kyrpides N."/>
            <person name="Mikhailova N."/>
            <person name="Cozen A.E."/>
            <person name="Fitz-Gibbon S.T."/>
            <person name="House C.H."/>
            <person name="Saltikov C."/>
            <person name="Lowe T.M."/>
            <person name="Richardson P."/>
        </authorList>
    </citation>
    <scope>NUCLEOTIDE SEQUENCE [LARGE SCALE GENOMIC DNA]</scope>
    <source>
        <strain evidence="2">JCM 11548</strain>
    </source>
</reference>
<accession>A3MUB1</accession>
<organism evidence="2 3">
    <name type="scientific">Pyrobaculum calidifontis (strain DSM 21063 / JCM 11548 / VA1)</name>
    <dbReference type="NCBI Taxonomy" id="410359"/>
    <lineage>
        <taxon>Archaea</taxon>
        <taxon>Thermoproteota</taxon>
        <taxon>Thermoprotei</taxon>
        <taxon>Thermoproteales</taxon>
        <taxon>Thermoproteaceae</taxon>
        <taxon>Pyrobaculum</taxon>
    </lineage>
</organism>
<keyword evidence="3" id="KW-1185">Reference proteome</keyword>
<dbReference type="RefSeq" id="WP_011849486.1">
    <property type="nucleotide sequence ID" value="NC_009073.1"/>
</dbReference>
<sequence length="108" mass="12294">MVEEFGYPDYVVEILNELKELRREVAKLQQQVAELAKRQSESRVSDADVLAARLREELDKLNAAVVAVLENASWLRSAIAEGVYKREELCAALLEKILALQELLKRNL</sequence>
<dbReference type="Proteomes" id="UP000001431">
    <property type="component" value="Chromosome"/>
</dbReference>
<dbReference type="eggNOG" id="arCOG05505">
    <property type="taxonomic scope" value="Archaea"/>
</dbReference>
<keyword evidence="1" id="KW-0175">Coiled coil</keyword>
<gene>
    <name evidence="2" type="ordered locus">Pcal_0802</name>
</gene>
<feature type="coiled-coil region" evidence="1">
    <location>
        <begin position="11"/>
        <end position="71"/>
    </location>
</feature>
<dbReference type="HOGENOM" id="CLU_172288_0_0_2"/>
<dbReference type="GeneID" id="4909020"/>
<name>A3MUB1_PYRCJ</name>
<evidence type="ECO:0000313" key="2">
    <source>
        <dbReference type="EMBL" id="ABO08228.1"/>
    </source>
</evidence>
<dbReference type="STRING" id="410359.Pcal_0802"/>
<dbReference type="KEGG" id="pcl:Pcal_0802"/>
<dbReference type="EMBL" id="CP000561">
    <property type="protein sequence ID" value="ABO08228.1"/>
    <property type="molecule type" value="Genomic_DNA"/>
</dbReference>
<protein>
    <submittedName>
        <fullName evidence="2">Uncharacterized protein</fullName>
    </submittedName>
</protein>
<dbReference type="AlphaFoldDB" id="A3MUB1"/>